<feature type="region of interest" description="Disordered" evidence="1">
    <location>
        <begin position="43"/>
        <end position="71"/>
    </location>
</feature>
<gene>
    <name evidence="2" type="ORF">CSSPJE1EN2_LOCUS6743</name>
</gene>
<dbReference type="Proteomes" id="UP001497522">
    <property type="component" value="Chromosome 14"/>
</dbReference>
<organism evidence="2 3">
    <name type="scientific">Sphagnum jensenii</name>
    <dbReference type="NCBI Taxonomy" id="128206"/>
    <lineage>
        <taxon>Eukaryota</taxon>
        <taxon>Viridiplantae</taxon>
        <taxon>Streptophyta</taxon>
        <taxon>Embryophyta</taxon>
        <taxon>Bryophyta</taxon>
        <taxon>Sphagnophytina</taxon>
        <taxon>Sphagnopsida</taxon>
        <taxon>Sphagnales</taxon>
        <taxon>Sphagnaceae</taxon>
        <taxon>Sphagnum</taxon>
    </lineage>
</organism>
<evidence type="ECO:0000313" key="2">
    <source>
        <dbReference type="EMBL" id="CAK9863748.1"/>
    </source>
</evidence>
<protein>
    <submittedName>
        <fullName evidence="2">Uncharacterized protein</fullName>
    </submittedName>
</protein>
<accession>A0ABP1AMG3</accession>
<reference evidence="2" key="1">
    <citation type="submission" date="2024-03" db="EMBL/GenBank/DDBJ databases">
        <authorList>
            <consortium name="ELIXIR-Norway"/>
            <consortium name="Elixir Norway"/>
        </authorList>
    </citation>
    <scope>NUCLEOTIDE SEQUENCE</scope>
</reference>
<dbReference type="EMBL" id="OZ023715">
    <property type="protein sequence ID" value="CAK9863748.1"/>
    <property type="molecule type" value="Genomic_DNA"/>
</dbReference>
<evidence type="ECO:0000313" key="3">
    <source>
        <dbReference type="Proteomes" id="UP001497522"/>
    </source>
</evidence>
<sequence length="117" mass="13578">MDAKATPIPTSEADPLMMNYFPLKFQQAESDKAKYLPQQGRCQRQQQQFARSRAAPAKTGKRTRRSNAAQRLRSAIAATTTNKSTNERTNEQNWLKMRMKMEHMRMKKCAQGKERKE</sequence>
<feature type="compositionally biased region" description="Low complexity" evidence="1">
    <location>
        <begin position="43"/>
        <end position="57"/>
    </location>
</feature>
<evidence type="ECO:0000256" key="1">
    <source>
        <dbReference type="SAM" id="MobiDB-lite"/>
    </source>
</evidence>
<keyword evidence="3" id="KW-1185">Reference proteome</keyword>
<proteinExistence type="predicted"/>
<name>A0ABP1AMG3_9BRYO</name>